<dbReference type="GO" id="GO:0005524">
    <property type="term" value="F:ATP binding"/>
    <property type="evidence" value="ECO:0007669"/>
    <property type="project" value="UniProtKB-KW"/>
</dbReference>
<dbReference type="RefSeq" id="WP_306975865.1">
    <property type="nucleotide sequence ID" value="NZ_JAUSTQ010000004.1"/>
</dbReference>
<dbReference type="InterPro" id="IPR003439">
    <property type="entry name" value="ABC_transporter-like_ATP-bd"/>
</dbReference>
<dbReference type="SMART" id="SM00382">
    <property type="entry name" value="AAA"/>
    <property type="match status" value="1"/>
</dbReference>
<dbReference type="EMBL" id="JAUSTQ010000004">
    <property type="protein sequence ID" value="MDQ0159411.1"/>
    <property type="molecule type" value="Genomic_DNA"/>
</dbReference>
<dbReference type="InterPro" id="IPR027417">
    <property type="entry name" value="P-loop_NTPase"/>
</dbReference>
<dbReference type="Gene3D" id="3.40.50.300">
    <property type="entry name" value="P-loop containing nucleotide triphosphate hydrolases"/>
    <property type="match status" value="1"/>
</dbReference>
<proteinExistence type="predicted"/>
<comment type="caution">
    <text evidence="4">The sequence shown here is derived from an EMBL/GenBank/DDBJ whole genome shotgun (WGS) entry which is preliminary data.</text>
</comment>
<dbReference type="Pfam" id="PF00005">
    <property type="entry name" value="ABC_tran"/>
    <property type="match status" value="1"/>
</dbReference>
<sequence>MAEIELSDVMKRYRNQEAISSLTLSIPDQSITGLIGPNGAGKTTLLNLMAGIEAATEGDVSVFGNEPLENLSVAANLFYVHEDMMYPQDFRISEVYQAFKKVYPNWDQALAENLSDHFNISLKQMPMDLSKGQASTLNAIIGLAVQTPVTLFDEPTTGMDYGVRKDFYRALLKSYIAHPRTIILSSHLLNELEDLLEHVILLDHGELELMMEMDKLKQYAVGLVGEYDSMIDQQTILYQDRMDLNQQYWVIKHPGEDMLQELRQHGFTISPVAPADLCVYLTQMNRGDVDHVF</sequence>
<accession>A0ABT9VEL1</accession>
<dbReference type="PROSITE" id="PS50893">
    <property type="entry name" value="ABC_TRANSPORTER_2"/>
    <property type="match status" value="1"/>
</dbReference>
<dbReference type="SUPFAM" id="SSF52540">
    <property type="entry name" value="P-loop containing nucleoside triphosphate hydrolases"/>
    <property type="match status" value="1"/>
</dbReference>
<organism evidence="4 5">
    <name type="scientific">Alkalibacillus salilacus</name>
    <dbReference type="NCBI Taxonomy" id="284582"/>
    <lineage>
        <taxon>Bacteria</taxon>
        <taxon>Bacillati</taxon>
        <taxon>Bacillota</taxon>
        <taxon>Bacilli</taxon>
        <taxon>Bacillales</taxon>
        <taxon>Bacillaceae</taxon>
        <taxon>Alkalibacillus</taxon>
    </lineage>
</organism>
<protein>
    <submittedName>
        <fullName evidence="4">ABC-2 type transport system ATP-binding protein</fullName>
    </submittedName>
</protein>
<dbReference type="Proteomes" id="UP001224359">
    <property type="component" value="Unassembled WGS sequence"/>
</dbReference>
<evidence type="ECO:0000313" key="4">
    <source>
        <dbReference type="EMBL" id="MDQ0159411.1"/>
    </source>
</evidence>
<evidence type="ECO:0000259" key="3">
    <source>
        <dbReference type="PROSITE" id="PS50893"/>
    </source>
</evidence>
<evidence type="ECO:0000313" key="5">
    <source>
        <dbReference type="Proteomes" id="UP001224359"/>
    </source>
</evidence>
<dbReference type="PANTHER" id="PTHR43158:SF5">
    <property type="entry name" value="ABC TRANSPORTER, ATP-BINDING PROTEIN"/>
    <property type="match status" value="1"/>
</dbReference>
<dbReference type="InterPro" id="IPR003593">
    <property type="entry name" value="AAA+_ATPase"/>
</dbReference>
<keyword evidence="2 4" id="KW-0067">ATP-binding</keyword>
<reference evidence="4 5" key="1">
    <citation type="submission" date="2023-07" db="EMBL/GenBank/DDBJ databases">
        <title>Genomic Encyclopedia of Type Strains, Phase IV (KMG-IV): sequencing the most valuable type-strain genomes for metagenomic binning, comparative biology and taxonomic classification.</title>
        <authorList>
            <person name="Goeker M."/>
        </authorList>
    </citation>
    <scope>NUCLEOTIDE SEQUENCE [LARGE SCALE GENOMIC DNA]</scope>
    <source>
        <strain evidence="4 5">DSM 16460</strain>
    </source>
</reference>
<dbReference type="PANTHER" id="PTHR43158">
    <property type="entry name" value="SKFA PEPTIDE EXPORT ATP-BINDING PROTEIN SKFE"/>
    <property type="match status" value="1"/>
</dbReference>
<keyword evidence="5" id="KW-1185">Reference proteome</keyword>
<evidence type="ECO:0000256" key="1">
    <source>
        <dbReference type="ARBA" id="ARBA00022741"/>
    </source>
</evidence>
<gene>
    <name evidence="4" type="ORF">J2S77_001375</name>
</gene>
<name>A0ABT9VEL1_9BACI</name>
<keyword evidence="1" id="KW-0547">Nucleotide-binding</keyword>
<feature type="domain" description="ABC transporter" evidence="3">
    <location>
        <begin position="4"/>
        <end position="229"/>
    </location>
</feature>
<evidence type="ECO:0000256" key="2">
    <source>
        <dbReference type="ARBA" id="ARBA00022840"/>
    </source>
</evidence>